<dbReference type="InterPro" id="IPR007630">
    <property type="entry name" value="RNA_pol_sigma70_r4"/>
</dbReference>
<dbReference type="GO" id="GO:0006352">
    <property type="term" value="P:DNA-templated transcription initiation"/>
    <property type="evidence" value="ECO:0007669"/>
    <property type="project" value="InterPro"/>
</dbReference>
<dbReference type="PATRIC" id="fig|162209.4.peg.5134"/>
<dbReference type="GO" id="GO:0000428">
    <property type="term" value="C:DNA-directed RNA polymerase complex"/>
    <property type="evidence" value="ECO:0007669"/>
    <property type="project" value="UniProtKB-KW"/>
</dbReference>
<dbReference type="AlphaFoldDB" id="A0A0U2WCD3"/>
<evidence type="ECO:0000256" key="1">
    <source>
        <dbReference type="ARBA" id="ARBA00010641"/>
    </source>
</evidence>
<dbReference type="InterPro" id="IPR013325">
    <property type="entry name" value="RNA_pol_sigma_r2"/>
</dbReference>
<dbReference type="InterPro" id="IPR039425">
    <property type="entry name" value="RNA_pol_sigma-70-like"/>
</dbReference>
<dbReference type="Pfam" id="PF04542">
    <property type="entry name" value="Sigma70_r2"/>
    <property type="match status" value="1"/>
</dbReference>
<evidence type="ECO:0000256" key="2">
    <source>
        <dbReference type="ARBA" id="ARBA00023015"/>
    </source>
</evidence>
<keyword evidence="9" id="KW-1185">Reference proteome</keyword>
<evidence type="ECO:0000313" key="9">
    <source>
        <dbReference type="Proteomes" id="UP000061660"/>
    </source>
</evidence>
<evidence type="ECO:0000259" key="6">
    <source>
        <dbReference type="Pfam" id="PF04542"/>
    </source>
</evidence>
<dbReference type="InterPro" id="IPR036388">
    <property type="entry name" value="WH-like_DNA-bd_sf"/>
</dbReference>
<dbReference type="STRING" id="162209.IJ22_48630"/>
<dbReference type="PANTHER" id="PTHR43133">
    <property type="entry name" value="RNA POLYMERASE ECF-TYPE SIGMA FACTO"/>
    <property type="match status" value="1"/>
</dbReference>
<dbReference type="InterPro" id="IPR007627">
    <property type="entry name" value="RNA_pol_sigma70_r2"/>
</dbReference>
<sequence length="176" mass="20723">MDTINLVQKAQKGDETAYLELFRQHEERIYRMAFVYVKNQEDALDVVQETAYRSFKSIKTLKQPQYFKTWLTKIAIRCSLDLLRQRTKVIHFEPRKWDCVRTENEDDVTISIMLEDVIEKLDETEKSIILLRFYQDYTIKDAAEMLELPLGTAKTVLYRALDKLRGMCGEAEANGK</sequence>
<dbReference type="Gene3D" id="1.10.1740.10">
    <property type="match status" value="1"/>
</dbReference>
<dbReference type="KEGG" id="pnp:IJ22_48630"/>
<dbReference type="PANTHER" id="PTHR43133:SF51">
    <property type="entry name" value="RNA POLYMERASE SIGMA FACTOR"/>
    <property type="match status" value="1"/>
</dbReference>
<evidence type="ECO:0000256" key="5">
    <source>
        <dbReference type="ARBA" id="ARBA00023163"/>
    </source>
</evidence>
<dbReference type="GO" id="GO:0016987">
    <property type="term" value="F:sigma factor activity"/>
    <property type="evidence" value="ECO:0007669"/>
    <property type="project" value="UniProtKB-KW"/>
</dbReference>
<dbReference type="RefSeq" id="WP_062410559.1">
    <property type="nucleotide sequence ID" value="NZ_CP013652.1"/>
</dbReference>
<dbReference type="Pfam" id="PF04545">
    <property type="entry name" value="Sigma70_r4"/>
    <property type="match status" value="1"/>
</dbReference>
<dbReference type="Proteomes" id="UP000061660">
    <property type="component" value="Chromosome"/>
</dbReference>
<dbReference type="InterPro" id="IPR013324">
    <property type="entry name" value="RNA_pol_sigma_r3/r4-like"/>
</dbReference>
<keyword evidence="3" id="KW-0731">Sigma factor</keyword>
<dbReference type="SUPFAM" id="SSF88946">
    <property type="entry name" value="Sigma2 domain of RNA polymerase sigma factors"/>
    <property type="match status" value="1"/>
</dbReference>
<dbReference type="InterPro" id="IPR014284">
    <property type="entry name" value="RNA_pol_sigma-70_dom"/>
</dbReference>
<feature type="domain" description="RNA polymerase sigma-70 region 4" evidence="7">
    <location>
        <begin position="118"/>
        <end position="165"/>
    </location>
</feature>
<reference evidence="9" key="1">
    <citation type="submission" date="2015-12" db="EMBL/GenBank/DDBJ databases">
        <title>Complete genome sequences of two moderately thermophilic Paenibacillus species.</title>
        <authorList>
            <person name="Butler R.III."/>
            <person name="Wang J."/>
            <person name="Stark B.C."/>
            <person name="Pombert J.-F."/>
        </authorList>
    </citation>
    <scope>NUCLEOTIDE SEQUENCE [LARGE SCALE GENOMIC DNA]</scope>
    <source>
        <strain evidence="9">32O-Y</strain>
    </source>
</reference>
<dbReference type="Gene3D" id="1.10.10.10">
    <property type="entry name" value="Winged helix-like DNA-binding domain superfamily/Winged helix DNA-binding domain"/>
    <property type="match status" value="1"/>
</dbReference>
<dbReference type="NCBIfam" id="TIGR02937">
    <property type="entry name" value="sigma70-ECF"/>
    <property type="match status" value="1"/>
</dbReference>
<name>A0A0U2WCD3_9BACL</name>
<organism evidence="8 9">
    <name type="scientific">Paenibacillus naphthalenovorans</name>
    <dbReference type="NCBI Taxonomy" id="162209"/>
    <lineage>
        <taxon>Bacteria</taxon>
        <taxon>Bacillati</taxon>
        <taxon>Bacillota</taxon>
        <taxon>Bacilli</taxon>
        <taxon>Bacillales</taxon>
        <taxon>Paenibacillaceae</taxon>
        <taxon>Paenibacillus</taxon>
    </lineage>
</organism>
<protein>
    <submittedName>
        <fullName evidence="8">DNA-directed RNA polymerase sigma-70 factor</fullName>
    </submittedName>
</protein>
<dbReference type="EMBL" id="CP013652">
    <property type="protein sequence ID" value="ALS25125.1"/>
    <property type="molecule type" value="Genomic_DNA"/>
</dbReference>
<evidence type="ECO:0000313" key="8">
    <source>
        <dbReference type="EMBL" id="ALS25125.1"/>
    </source>
</evidence>
<proteinExistence type="inferred from homology"/>
<feature type="domain" description="RNA polymerase sigma-70 region 2" evidence="6">
    <location>
        <begin position="21"/>
        <end position="88"/>
    </location>
</feature>
<accession>A0A0U2WCD3</accession>
<keyword evidence="8" id="KW-0240">DNA-directed RNA polymerase</keyword>
<dbReference type="GO" id="GO:0003677">
    <property type="term" value="F:DNA binding"/>
    <property type="evidence" value="ECO:0007669"/>
    <property type="project" value="UniProtKB-KW"/>
</dbReference>
<dbReference type="OrthoDB" id="9782703at2"/>
<comment type="similarity">
    <text evidence="1">Belongs to the sigma-70 factor family. ECF subfamily.</text>
</comment>
<gene>
    <name evidence="8" type="ORF">IJ22_48630</name>
</gene>
<evidence type="ECO:0000259" key="7">
    <source>
        <dbReference type="Pfam" id="PF04545"/>
    </source>
</evidence>
<evidence type="ECO:0000256" key="4">
    <source>
        <dbReference type="ARBA" id="ARBA00023125"/>
    </source>
</evidence>
<dbReference type="SUPFAM" id="SSF88659">
    <property type="entry name" value="Sigma3 and sigma4 domains of RNA polymerase sigma factors"/>
    <property type="match status" value="1"/>
</dbReference>
<keyword evidence="4" id="KW-0238">DNA-binding</keyword>
<evidence type="ECO:0000256" key="3">
    <source>
        <dbReference type="ARBA" id="ARBA00023082"/>
    </source>
</evidence>
<dbReference type="CDD" id="cd06171">
    <property type="entry name" value="Sigma70_r4"/>
    <property type="match status" value="1"/>
</dbReference>
<keyword evidence="2" id="KW-0805">Transcription regulation</keyword>
<reference evidence="8 9" key="2">
    <citation type="journal article" date="2016" name="Genome Announc.">
        <title>Complete Genome Sequences of Two Interactive Moderate Thermophiles, Paenibacillus napthalenovorans 32O-Y and Paenibacillus sp. 32O-W.</title>
        <authorList>
            <person name="Butler R.R.III."/>
            <person name="Wang J."/>
            <person name="Stark B.C."/>
            <person name="Pombert J.F."/>
        </authorList>
    </citation>
    <scope>NUCLEOTIDE SEQUENCE [LARGE SCALE GENOMIC DNA]</scope>
    <source>
        <strain evidence="8 9">32O-Y</strain>
    </source>
</reference>
<keyword evidence="5" id="KW-0804">Transcription</keyword>